<dbReference type="RefSeq" id="WP_213498918.1">
    <property type="nucleotide sequence ID" value="NZ_CP074694.1"/>
</dbReference>
<protein>
    <submittedName>
        <fullName evidence="1">TIGR02996 domain-containing protein</fullName>
    </submittedName>
</protein>
<evidence type="ECO:0000313" key="1">
    <source>
        <dbReference type="EMBL" id="QVL33942.1"/>
    </source>
</evidence>
<dbReference type="KEGG" id="tsph:KIH39_08550"/>
<dbReference type="NCBIfam" id="TIGR02996">
    <property type="entry name" value="rpt_mate_G_obs"/>
    <property type="match status" value="1"/>
</dbReference>
<sequence length="192" mass="22944">MTPTKLDIDRGAFIRRICEHPFDDSLRLIFADWLEENEPEDEQYKTLRRQIADSSIEWRSYLQAYSMGYMVGEYSSRRGLMEEVHMTCADFMRHAEMLFKNNPITRVSLTDRKVWKGFYGVYGWLISRSYERQDTLRFELWKKLEPKIETYPKHRVYESESQAFEELSRACVDYGRELARLPKLEWPSQGAG</sequence>
<gene>
    <name evidence="1" type="ORF">KIH39_08550</name>
</gene>
<reference evidence="1" key="1">
    <citation type="submission" date="2021-05" db="EMBL/GenBank/DDBJ databases">
        <title>Complete genome sequence of the cellulolytic planctomycete Telmatocola sphagniphila SP2T and characterization of the first cellulase from planctomycetes.</title>
        <authorList>
            <person name="Rakitin A.L."/>
            <person name="Beletsky A.V."/>
            <person name="Naumoff D.G."/>
            <person name="Kulichevskaya I.S."/>
            <person name="Mardanov A.V."/>
            <person name="Ravin N.V."/>
            <person name="Dedysh S.N."/>
        </authorList>
    </citation>
    <scope>NUCLEOTIDE SEQUENCE</scope>
    <source>
        <strain evidence="1">SP2T</strain>
    </source>
</reference>
<dbReference type="Proteomes" id="UP000676194">
    <property type="component" value="Chromosome"/>
</dbReference>
<proteinExistence type="predicted"/>
<organism evidence="1 2">
    <name type="scientific">Telmatocola sphagniphila</name>
    <dbReference type="NCBI Taxonomy" id="1123043"/>
    <lineage>
        <taxon>Bacteria</taxon>
        <taxon>Pseudomonadati</taxon>
        <taxon>Planctomycetota</taxon>
        <taxon>Planctomycetia</taxon>
        <taxon>Gemmatales</taxon>
        <taxon>Gemmataceae</taxon>
    </lineage>
</organism>
<evidence type="ECO:0000313" key="2">
    <source>
        <dbReference type="Proteomes" id="UP000676194"/>
    </source>
</evidence>
<dbReference type="AlphaFoldDB" id="A0A8E6B8Q3"/>
<name>A0A8E6B8Q3_9BACT</name>
<dbReference type="InterPro" id="IPR014338">
    <property type="entry name" value="CHP02996_rpt-companion-dom"/>
</dbReference>
<keyword evidence="2" id="KW-1185">Reference proteome</keyword>
<dbReference type="EMBL" id="CP074694">
    <property type="protein sequence ID" value="QVL33942.1"/>
    <property type="molecule type" value="Genomic_DNA"/>
</dbReference>
<accession>A0A8E6B8Q3</accession>